<dbReference type="Pfam" id="PF02517">
    <property type="entry name" value="Rce1-like"/>
    <property type="match status" value="1"/>
</dbReference>
<dbReference type="OrthoDB" id="3693644at2"/>
<organism evidence="3 4">
    <name type="scientific">Sandaracinus amylolyticus</name>
    <dbReference type="NCBI Taxonomy" id="927083"/>
    <lineage>
        <taxon>Bacteria</taxon>
        <taxon>Pseudomonadati</taxon>
        <taxon>Myxococcota</taxon>
        <taxon>Polyangia</taxon>
        <taxon>Polyangiales</taxon>
        <taxon>Sandaracinaceae</taxon>
        <taxon>Sandaracinus</taxon>
    </lineage>
</organism>
<feature type="transmembrane region" description="Helical" evidence="1">
    <location>
        <begin position="34"/>
        <end position="55"/>
    </location>
</feature>
<dbReference type="GO" id="GO:0004175">
    <property type="term" value="F:endopeptidase activity"/>
    <property type="evidence" value="ECO:0007669"/>
    <property type="project" value="UniProtKB-ARBA"/>
</dbReference>
<accession>A0A0F6W155</accession>
<dbReference type="GO" id="GO:0080120">
    <property type="term" value="P:CAAX-box protein maturation"/>
    <property type="evidence" value="ECO:0007669"/>
    <property type="project" value="UniProtKB-ARBA"/>
</dbReference>
<protein>
    <submittedName>
        <fullName evidence="3">CAAX amino terminal protease family protein</fullName>
    </submittedName>
</protein>
<dbReference type="KEGG" id="samy:DB32_001955"/>
<dbReference type="EMBL" id="CP011125">
    <property type="protein sequence ID" value="AKF04806.1"/>
    <property type="molecule type" value="Genomic_DNA"/>
</dbReference>
<keyword evidence="3" id="KW-0378">Hydrolase</keyword>
<dbReference type="InterPro" id="IPR003675">
    <property type="entry name" value="Rce1/LyrA-like_dom"/>
</dbReference>
<dbReference type="PANTHER" id="PTHR35797">
    <property type="entry name" value="PROTEASE-RELATED"/>
    <property type="match status" value="1"/>
</dbReference>
<dbReference type="Proteomes" id="UP000034883">
    <property type="component" value="Chromosome"/>
</dbReference>
<dbReference type="RefSeq" id="WP_053232109.1">
    <property type="nucleotide sequence ID" value="NZ_CP011125.1"/>
</dbReference>
<feature type="transmembrane region" description="Helical" evidence="1">
    <location>
        <begin position="76"/>
        <end position="99"/>
    </location>
</feature>
<dbReference type="STRING" id="927083.DB32_001955"/>
<feature type="transmembrane region" description="Helical" evidence="1">
    <location>
        <begin position="227"/>
        <end position="245"/>
    </location>
</feature>
<keyword evidence="3" id="KW-0645">Protease</keyword>
<gene>
    <name evidence="3" type="ORF">DB32_001955</name>
</gene>
<evidence type="ECO:0000313" key="3">
    <source>
        <dbReference type="EMBL" id="AKF04806.1"/>
    </source>
</evidence>
<keyword evidence="4" id="KW-1185">Reference proteome</keyword>
<name>A0A0F6W155_9BACT</name>
<keyword evidence="1" id="KW-1133">Transmembrane helix</keyword>
<dbReference type="AlphaFoldDB" id="A0A0F6W155"/>
<evidence type="ECO:0000259" key="2">
    <source>
        <dbReference type="Pfam" id="PF02517"/>
    </source>
</evidence>
<keyword evidence="1" id="KW-0812">Transmembrane</keyword>
<evidence type="ECO:0000313" key="4">
    <source>
        <dbReference type="Proteomes" id="UP000034883"/>
    </source>
</evidence>
<dbReference type="InterPro" id="IPR042150">
    <property type="entry name" value="MmRce1-like"/>
</dbReference>
<keyword evidence="1" id="KW-0472">Membrane</keyword>
<dbReference type="PANTHER" id="PTHR35797:SF1">
    <property type="entry name" value="PROTEASE"/>
    <property type="match status" value="1"/>
</dbReference>
<sequence>MSTTFYFGVAFALTWLSLLPPSLAALGVLSGAPETYMAAAPLAVFSPAIAAILAARREGGWASVHTMLRGLGAWRVGPTWLVLALMLPGLLYVAGRAVYALVPGSDGGPWVYLPERPEHFGAILFVPLCEEIGWRGYALPRLIARHGARRATAILGVLWGVWHLPMFVSVGMTTTQVLAGVVLIVVGNVAYTWFFRRTGGSLLVAVLLHLGSHLDNPSHALPADSTPLFILTAAWTVLAIALLALDRRAFEGTTVALA</sequence>
<feature type="domain" description="CAAX prenyl protease 2/Lysostaphin resistance protein A-like" evidence="2">
    <location>
        <begin position="121"/>
        <end position="211"/>
    </location>
</feature>
<reference evidence="3 4" key="1">
    <citation type="submission" date="2015-03" db="EMBL/GenBank/DDBJ databases">
        <title>Genome assembly of Sandaracinus amylolyticus DSM 53668.</title>
        <authorList>
            <person name="Sharma G."/>
            <person name="Subramanian S."/>
        </authorList>
    </citation>
    <scope>NUCLEOTIDE SEQUENCE [LARGE SCALE GENOMIC DNA]</scope>
    <source>
        <strain evidence="3 4">DSM 53668</strain>
    </source>
</reference>
<evidence type="ECO:0000256" key="1">
    <source>
        <dbReference type="SAM" id="Phobius"/>
    </source>
</evidence>
<dbReference type="GO" id="GO:0006508">
    <property type="term" value="P:proteolysis"/>
    <property type="evidence" value="ECO:0007669"/>
    <property type="project" value="UniProtKB-KW"/>
</dbReference>
<proteinExistence type="predicted"/>